<keyword evidence="7" id="KW-0479">Metal-binding</keyword>
<dbReference type="AlphaFoldDB" id="H8H285"/>
<dbReference type="RefSeq" id="WP_014686726.1">
    <property type="nucleotide sequence ID" value="NC_017791.1"/>
</dbReference>
<evidence type="ECO:0000256" key="2">
    <source>
        <dbReference type="ARBA" id="ARBA00009026"/>
    </source>
</evidence>
<dbReference type="InterPro" id="IPR029063">
    <property type="entry name" value="SAM-dependent_MTases_sf"/>
</dbReference>
<dbReference type="EMBL" id="CP002193">
    <property type="protein sequence ID" value="AFD27632.1"/>
    <property type="molecule type" value="Genomic_DNA"/>
</dbReference>
<dbReference type="Pfam" id="PF08242">
    <property type="entry name" value="Methyltransf_12"/>
    <property type="match status" value="1"/>
</dbReference>
<dbReference type="InterPro" id="IPR013217">
    <property type="entry name" value="Methyltransf_12"/>
</dbReference>
<keyword evidence="6" id="KW-0949">S-adenosyl-L-methionine</keyword>
<dbReference type="GO" id="GO:0090486">
    <property type="term" value="F:small RNA 2'-O-methyltransferase activity"/>
    <property type="evidence" value="ECO:0007669"/>
    <property type="project" value="UniProtKB-EC"/>
</dbReference>
<dbReference type="OrthoDB" id="626362at2"/>
<dbReference type="GO" id="GO:0003723">
    <property type="term" value="F:RNA binding"/>
    <property type="evidence" value="ECO:0007669"/>
    <property type="project" value="UniProtKB-KW"/>
</dbReference>
<evidence type="ECO:0000256" key="1">
    <source>
        <dbReference type="ARBA" id="ARBA00001946"/>
    </source>
</evidence>
<dbReference type="InterPro" id="IPR026610">
    <property type="entry name" value="Hen1"/>
</dbReference>
<dbReference type="GO" id="GO:0046872">
    <property type="term" value="F:metal ion binding"/>
    <property type="evidence" value="ECO:0007669"/>
    <property type="project" value="UniProtKB-KW"/>
</dbReference>
<comment type="catalytic activity">
    <reaction evidence="12">
        <text>small RNA 3'-end nucleotide + S-adenosyl-L-methionine = small RNA 3'-end 2'-O-methylnucleotide + S-adenosyl-L-homocysteine + H(+)</text>
        <dbReference type="Rhea" id="RHEA:37887"/>
        <dbReference type="Rhea" id="RHEA-COMP:10415"/>
        <dbReference type="Rhea" id="RHEA-COMP:10416"/>
        <dbReference type="ChEBI" id="CHEBI:15378"/>
        <dbReference type="ChEBI" id="CHEBI:57856"/>
        <dbReference type="ChEBI" id="CHEBI:59789"/>
        <dbReference type="ChEBI" id="CHEBI:74896"/>
        <dbReference type="ChEBI" id="CHEBI:74898"/>
        <dbReference type="EC" id="2.1.1.386"/>
    </reaction>
</comment>
<dbReference type="SUPFAM" id="SSF53335">
    <property type="entry name" value="S-adenosyl-L-methionine-dependent methyltransferases"/>
    <property type="match status" value="1"/>
</dbReference>
<keyword evidence="9" id="KW-0694">RNA-binding</keyword>
<comment type="similarity">
    <text evidence="2">Belongs to the methyltransferase superfamily. HEN1 family.</text>
</comment>
<keyword evidence="10" id="KW-0943">RNA-mediated gene silencing</keyword>
<keyword evidence="16" id="KW-1185">Reference proteome</keyword>
<geneLocation type="plasmid" evidence="15 16">
    <name>P2</name>
</geneLocation>
<sequence length="454" mass="50957">MLLTISTTHSPATDLGYLLHKNPDRTLTLTLPVGQGHVFYPEATPERCTVALLVEVDPVVLSRGRAGASGLPLEPYVNDRPYAASSFLSSAMREAFGTAMAGRSKERPELAAQALPFEVHLPALPSRGDVHLADRLFRPLGYQVTASTGLLDDTFPEWGPSPYLDLKLGGTVRLQDLLAHLYVLIPVLDDTKHYYVDEAEIDKLLRYGAGWLDTHPERELITRRFLKHRRALQRAAQAHFTEDDLEPKRPVVPSLNDQRLEAVKAALMASGAATVLDLGCGEGNLLARLLPERQFTRILGLDVSPRVLTRARENLRLDELPESYRNRLILTQGSLTYRDIRLRGFDAAALVEVIEHLDENRLWTLERVVFADARPGHVVVTTPNEEFNARWASLPAGDTRHADHRFEWTRVQFRNWAERVADEFGYGVNFQDIGEADEALGPPTQMAMFRREIP</sequence>
<evidence type="ECO:0000256" key="3">
    <source>
        <dbReference type="ARBA" id="ARBA00021330"/>
    </source>
</evidence>
<accession>H8H285</accession>
<organism evidence="15 16">
    <name type="scientific">Deinococcus gobiensis (strain DSM 21396 / JCM 16679 / CGMCC 1.7299 / I-0)</name>
    <dbReference type="NCBI Taxonomy" id="745776"/>
    <lineage>
        <taxon>Bacteria</taxon>
        <taxon>Thermotogati</taxon>
        <taxon>Deinococcota</taxon>
        <taxon>Deinococci</taxon>
        <taxon>Deinococcales</taxon>
        <taxon>Deinococcaceae</taxon>
        <taxon>Deinococcus</taxon>
    </lineage>
</organism>
<keyword evidence="8" id="KW-0460">Magnesium</keyword>
<evidence type="ECO:0000259" key="14">
    <source>
        <dbReference type="Pfam" id="PF12623"/>
    </source>
</evidence>
<dbReference type="Gene3D" id="3.40.50.150">
    <property type="entry name" value="Vaccinia Virus protein VP39"/>
    <property type="match status" value="1"/>
</dbReference>
<dbReference type="InterPro" id="IPR024740">
    <property type="entry name" value="Hen1_N"/>
</dbReference>
<evidence type="ECO:0000256" key="7">
    <source>
        <dbReference type="ARBA" id="ARBA00022723"/>
    </source>
</evidence>
<evidence type="ECO:0000313" key="15">
    <source>
        <dbReference type="EMBL" id="AFD27632.1"/>
    </source>
</evidence>
<name>H8H285_DEIGI</name>
<keyword evidence="5 15" id="KW-0808">Transferase</keyword>
<dbReference type="InterPro" id="IPR038546">
    <property type="entry name" value="Hen1_N_sf"/>
</dbReference>
<dbReference type="KEGG" id="dgo:DGo_PB0363"/>
<dbReference type="PATRIC" id="fig|745776.4.peg.3685"/>
<proteinExistence type="inferred from homology"/>
<dbReference type="Gene3D" id="3.30.1610.20">
    <property type="entry name" value="Hen1, N-terminal domain"/>
    <property type="match status" value="1"/>
</dbReference>
<dbReference type="GO" id="GO:0001510">
    <property type="term" value="P:RNA methylation"/>
    <property type="evidence" value="ECO:0007669"/>
    <property type="project" value="InterPro"/>
</dbReference>
<feature type="domain" description="Hen1 N-terminal" evidence="14">
    <location>
        <begin position="1"/>
        <end position="238"/>
    </location>
</feature>
<dbReference type="Pfam" id="PF12623">
    <property type="entry name" value="Hen1_L"/>
    <property type="match status" value="1"/>
</dbReference>
<evidence type="ECO:0000259" key="13">
    <source>
        <dbReference type="Pfam" id="PF08242"/>
    </source>
</evidence>
<evidence type="ECO:0000256" key="5">
    <source>
        <dbReference type="ARBA" id="ARBA00022679"/>
    </source>
</evidence>
<dbReference type="NCBIfam" id="TIGR04074">
    <property type="entry name" value="bacter_Hen1"/>
    <property type="match status" value="1"/>
</dbReference>
<evidence type="ECO:0000256" key="4">
    <source>
        <dbReference type="ARBA" id="ARBA00022603"/>
    </source>
</evidence>
<dbReference type="GO" id="GO:0031047">
    <property type="term" value="P:regulatory ncRNA-mediated gene silencing"/>
    <property type="evidence" value="ECO:0007669"/>
    <property type="project" value="UniProtKB-KW"/>
</dbReference>
<protein>
    <recommendedName>
        <fullName evidence="3">Small RNA 2'-O-methyltransferase</fullName>
        <ecNumber evidence="11">2.1.1.386</ecNumber>
    </recommendedName>
</protein>
<dbReference type="InterPro" id="IPR024026">
    <property type="entry name" value="3'-RNA_MeTfrase_Hen1_bac"/>
</dbReference>
<reference evidence="15 16" key="1">
    <citation type="journal article" date="2012" name="PLoS ONE">
        <title>Genome sequence and transcriptome analysis of the radioresistant bacterium Deinococcus gobiensis: insights into the extreme environmental adaptations.</title>
        <authorList>
            <person name="Yuan M."/>
            <person name="Chen M."/>
            <person name="Zhang W."/>
            <person name="Lu W."/>
            <person name="Wang J."/>
            <person name="Yang M."/>
            <person name="Zhao P."/>
            <person name="Tang R."/>
            <person name="Li X."/>
            <person name="Hao Y."/>
            <person name="Zhou Z."/>
            <person name="Zhan Y."/>
            <person name="Yu H."/>
            <person name="Teng C."/>
            <person name="Yan Y."/>
            <person name="Ping S."/>
            <person name="Wang Y."/>
            <person name="Lin M."/>
        </authorList>
    </citation>
    <scope>NUCLEOTIDE SEQUENCE [LARGE SCALE GENOMIC DNA]</scope>
    <source>
        <strain evidence="16">DSM 21396 / JCM 16679 / CGMCC 1.7299 / I-0</strain>
        <plasmid evidence="15">P2</plasmid>
    </source>
</reference>
<keyword evidence="15" id="KW-0614">Plasmid</keyword>
<dbReference type="EC" id="2.1.1.386" evidence="11"/>
<evidence type="ECO:0000256" key="12">
    <source>
        <dbReference type="ARBA" id="ARBA00048418"/>
    </source>
</evidence>
<evidence type="ECO:0000256" key="11">
    <source>
        <dbReference type="ARBA" id="ARBA00035025"/>
    </source>
</evidence>
<comment type="cofactor">
    <cofactor evidence="1">
        <name>Mg(2+)</name>
        <dbReference type="ChEBI" id="CHEBI:18420"/>
    </cofactor>
</comment>
<dbReference type="Proteomes" id="UP000007575">
    <property type="component" value="Plasmid P2"/>
</dbReference>
<evidence type="ECO:0000256" key="6">
    <source>
        <dbReference type="ARBA" id="ARBA00022691"/>
    </source>
</evidence>
<dbReference type="CDD" id="cd02440">
    <property type="entry name" value="AdoMet_MTases"/>
    <property type="match status" value="1"/>
</dbReference>
<dbReference type="HOGENOM" id="CLU_042787_0_0_0"/>
<gene>
    <name evidence="15" type="primary">ubiE</name>
    <name evidence="15" type="ordered locus">DGo_PB0363</name>
</gene>
<evidence type="ECO:0000256" key="10">
    <source>
        <dbReference type="ARBA" id="ARBA00023158"/>
    </source>
</evidence>
<dbReference type="PANTHER" id="PTHR21404:SF3">
    <property type="entry name" value="SMALL RNA 2'-O-METHYLTRANSFERASE"/>
    <property type="match status" value="1"/>
</dbReference>
<evidence type="ECO:0000256" key="9">
    <source>
        <dbReference type="ARBA" id="ARBA00022884"/>
    </source>
</evidence>
<dbReference type="PANTHER" id="PTHR21404">
    <property type="entry name" value="HEN1"/>
    <property type="match status" value="1"/>
</dbReference>
<evidence type="ECO:0000256" key="8">
    <source>
        <dbReference type="ARBA" id="ARBA00022842"/>
    </source>
</evidence>
<feature type="domain" description="Methyltransferase type 12" evidence="13">
    <location>
        <begin position="276"/>
        <end position="368"/>
    </location>
</feature>
<keyword evidence="4 15" id="KW-0489">Methyltransferase</keyword>
<evidence type="ECO:0000313" key="16">
    <source>
        <dbReference type="Proteomes" id="UP000007575"/>
    </source>
</evidence>